<gene>
    <name evidence="2" type="ORF">HaLaN_30108</name>
</gene>
<dbReference type="Proteomes" id="UP000485058">
    <property type="component" value="Unassembled WGS sequence"/>
</dbReference>
<organism evidence="2 3">
    <name type="scientific">Haematococcus lacustris</name>
    <name type="common">Green alga</name>
    <name type="synonym">Haematococcus pluvialis</name>
    <dbReference type="NCBI Taxonomy" id="44745"/>
    <lineage>
        <taxon>Eukaryota</taxon>
        <taxon>Viridiplantae</taxon>
        <taxon>Chlorophyta</taxon>
        <taxon>core chlorophytes</taxon>
        <taxon>Chlorophyceae</taxon>
        <taxon>CS clade</taxon>
        <taxon>Chlamydomonadales</taxon>
        <taxon>Haematococcaceae</taxon>
        <taxon>Haematococcus</taxon>
    </lineage>
</organism>
<dbReference type="EMBL" id="BLLF01005391">
    <property type="protein sequence ID" value="GFH31129.1"/>
    <property type="molecule type" value="Genomic_DNA"/>
</dbReference>
<evidence type="ECO:0000313" key="2">
    <source>
        <dbReference type="EMBL" id="GFH31129.1"/>
    </source>
</evidence>
<protein>
    <submittedName>
        <fullName evidence="2">Uncharacterized protein</fullName>
    </submittedName>
</protein>
<feature type="compositionally biased region" description="Polar residues" evidence="1">
    <location>
        <begin position="8"/>
        <end position="23"/>
    </location>
</feature>
<reference evidence="2 3" key="1">
    <citation type="submission" date="2020-02" db="EMBL/GenBank/DDBJ databases">
        <title>Draft genome sequence of Haematococcus lacustris strain NIES-144.</title>
        <authorList>
            <person name="Morimoto D."/>
            <person name="Nakagawa S."/>
            <person name="Yoshida T."/>
            <person name="Sawayama S."/>
        </authorList>
    </citation>
    <scope>NUCLEOTIDE SEQUENCE [LARGE SCALE GENOMIC DNA]</scope>
    <source>
        <strain evidence="2 3">NIES-144</strain>
    </source>
</reference>
<dbReference type="AlphaFoldDB" id="A0A6A0AE03"/>
<evidence type="ECO:0000313" key="3">
    <source>
        <dbReference type="Proteomes" id="UP000485058"/>
    </source>
</evidence>
<name>A0A6A0AE03_HAELA</name>
<keyword evidence="3" id="KW-1185">Reference proteome</keyword>
<accession>A0A6A0AE03</accession>
<comment type="caution">
    <text evidence="2">The sequence shown here is derived from an EMBL/GenBank/DDBJ whole genome shotgun (WGS) entry which is preliminary data.</text>
</comment>
<feature type="region of interest" description="Disordered" evidence="1">
    <location>
        <begin position="1"/>
        <end position="33"/>
    </location>
</feature>
<proteinExistence type="predicted"/>
<evidence type="ECO:0000256" key="1">
    <source>
        <dbReference type="SAM" id="MobiDB-lite"/>
    </source>
</evidence>
<sequence length="160" mass="16419">MAAGVGTLASQRARASQQGSERSWQGCGNVRGPTPNKSQHVIVILGEDAGAPVGWLAEVLKPAKMRWLPADITLPEVPVGCREAAWRSGNSPSPGVSREPCARLQLLLYGCALGLYGSKVGLIQPVVETLHLGVGALTEGLGAGGQACQAGGVSVMAVRV</sequence>